<organism evidence="5 6">
    <name type="scientific">Thermocatellispora tengchongensis</name>
    <dbReference type="NCBI Taxonomy" id="1073253"/>
    <lineage>
        <taxon>Bacteria</taxon>
        <taxon>Bacillati</taxon>
        <taxon>Actinomycetota</taxon>
        <taxon>Actinomycetes</taxon>
        <taxon>Streptosporangiales</taxon>
        <taxon>Streptosporangiaceae</taxon>
        <taxon>Thermocatellispora</taxon>
    </lineage>
</organism>
<dbReference type="SUPFAM" id="SSF46689">
    <property type="entry name" value="Homeodomain-like"/>
    <property type="match status" value="1"/>
</dbReference>
<evidence type="ECO:0000256" key="1">
    <source>
        <dbReference type="ARBA" id="ARBA00023015"/>
    </source>
</evidence>
<dbReference type="GO" id="GO:0000976">
    <property type="term" value="F:transcription cis-regulatory region binding"/>
    <property type="evidence" value="ECO:0007669"/>
    <property type="project" value="TreeGrafter"/>
</dbReference>
<dbReference type="Gene3D" id="1.10.357.10">
    <property type="entry name" value="Tetracycline Repressor, domain 2"/>
    <property type="match status" value="1"/>
</dbReference>
<evidence type="ECO:0000313" key="6">
    <source>
        <dbReference type="Proteomes" id="UP000578449"/>
    </source>
</evidence>
<dbReference type="GO" id="GO:0003700">
    <property type="term" value="F:DNA-binding transcription factor activity"/>
    <property type="evidence" value="ECO:0007669"/>
    <property type="project" value="TreeGrafter"/>
</dbReference>
<keyword evidence="3" id="KW-0804">Transcription</keyword>
<accession>A0A840PG79</accession>
<dbReference type="AlphaFoldDB" id="A0A840PG79"/>
<comment type="caution">
    <text evidence="5">The sequence shown here is derived from an EMBL/GenBank/DDBJ whole genome shotgun (WGS) entry which is preliminary data.</text>
</comment>
<dbReference type="PANTHER" id="PTHR30055">
    <property type="entry name" value="HTH-TYPE TRANSCRIPTIONAL REGULATOR RUTR"/>
    <property type="match status" value="1"/>
</dbReference>
<dbReference type="InterPro" id="IPR009057">
    <property type="entry name" value="Homeodomain-like_sf"/>
</dbReference>
<keyword evidence="1" id="KW-0805">Transcription regulation</keyword>
<sequence>MRSDVIGVRVAAGLVVGDHHMWAEPAHQRHEPSGRLLQRCGGEAAVRQRFAVGGQPGVGEAQEPLPDTEDLAGGGHLGAPDLGEVVAHAGPVHGGVEHRAAFAAGAGDHQDVHALGGVLGECRRAIARLVVGMGVDAHQDGFEAVTIAEIAAAAQVAKMTVTNYFPRKEDLALDFHETFTASLARTVASRREGESALAALRREYLAAVERHDAVAGFSSPAFAQMIAASPTLNARLRELHDQREDTLAHVLATETGAAPGDLTPRAAAALLAAAHRTLFQHVMDLVVAGQTHQQIATTMSRAAGQVFGLLEPSLAHYAVRQARR</sequence>
<dbReference type="InterPro" id="IPR001647">
    <property type="entry name" value="HTH_TetR"/>
</dbReference>
<protein>
    <submittedName>
        <fullName evidence="5">AcrR family transcriptional regulator</fullName>
    </submittedName>
</protein>
<dbReference type="InterPro" id="IPR050109">
    <property type="entry name" value="HTH-type_TetR-like_transc_reg"/>
</dbReference>
<dbReference type="Proteomes" id="UP000578449">
    <property type="component" value="Unassembled WGS sequence"/>
</dbReference>
<dbReference type="Gene3D" id="1.10.10.60">
    <property type="entry name" value="Homeodomain-like"/>
    <property type="match status" value="1"/>
</dbReference>
<feature type="domain" description="HTH tetR-type" evidence="4">
    <location>
        <begin position="139"/>
        <end position="173"/>
    </location>
</feature>
<gene>
    <name evidence="5" type="ORF">HNP84_005891</name>
</gene>
<dbReference type="PANTHER" id="PTHR30055:SF234">
    <property type="entry name" value="HTH-TYPE TRANSCRIPTIONAL REGULATOR BETI"/>
    <property type="match status" value="1"/>
</dbReference>
<keyword evidence="2" id="KW-0238">DNA-binding</keyword>
<evidence type="ECO:0000256" key="3">
    <source>
        <dbReference type="ARBA" id="ARBA00023163"/>
    </source>
</evidence>
<name>A0A840PG79_9ACTN</name>
<proteinExistence type="predicted"/>
<evidence type="ECO:0000313" key="5">
    <source>
        <dbReference type="EMBL" id="MBB5136147.1"/>
    </source>
</evidence>
<keyword evidence="6" id="KW-1185">Reference proteome</keyword>
<reference evidence="5 6" key="1">
    <citation type="submission" date="2020-08" db="EMBL/GenBank/DDBJ databases">
        <title>Genomic Encyclopedia of Type Strains, Phase IV (KMG-IV): sequencing the most valuable type-strain genomes for metagenomic binning, comparative biology and taxonomic classification.</title>
        <authorList>
            <person name="Goeker M."/>
        </authorList>
    </citation>
    <scope>NUCLEOTIDE SEQUENCE [LARGE SCALE GENOMIC DNA]</scope>
    <source>
        <strain evidence="5 6">DSM 45615</strain>
    </source>
</reference>
<evidence type="ECO:0000259" key="4">
    <source>
        <dbReference type="Pfam" id="PF00440"/>
    </source>
</evidence>
<dbReference type="Pfam" id="PF00440">
    <property type="entry name" value="TetR_N"/>
    <property type="match status" value="1"/>
</dbReference>
<evidence type="ECO:0000256" key="2">
    <source>
        <dbReference type="ARBA" id="ARBA00023125"/>
    </source>
</evidence>
<dbReference type="EMBL" id="JACHGN010000013">
    <property type="protein sequence ID" value="MBB5136147.1"/>
    <property type="molecule type" value="Genomic_DNA"/>
</dbReference>